<dbReference type="EMBL" id="GBRH01282798">
    <property type="protein sequence ID" value="JAD15097.1"/>
    <property type="molecule type" value="Transcribed_RNA"/>
</dbReference>
<organism evidence="1">
    <name type="scientific">Arundo donax</name>
    <name type="common">Giant reed</name>
    <name type="synonym">Donax arundinaceus</name>
    <dbReference type="NCBI Taxonomy" id="35708"/>
    <lineage>
        <taxon>Eukaryota</taxon>
        <taxon>Viridiplantae</taxon>
        <taxon>Streptophyta</taxon>
        <taxon>Embryophyta</taxon>
        <taxon>Tracheophyta</taxon>
        <taxon>Spermatophyta</taxon>
        <taxon>Magnoliopsida</taxon>
        <taxon>Liliopsida</taxon>
        <taxon>Poales</taxon>
        <taxon>Poaceae</taxon>
        <taxon>PACMAD clade</taxon>
        <taxon>Arundinoideae</taxon>
        <taxon>Arundineae</taxon>
        <taxon>Arundo</taxon>
    </lineage>
</organism>
<dbReference type="AlphaFoldDB" id="A0A0A8XTV1"/>
<reference evidence="1" key="1">
    <citation type="submission" date="2014-09" db="EMBL/GenBank/DDBJ databases">
        <authorList>
            <person name="Magalhaes I.L.F."/>
            <person name="Oliveira U."/>
            <person name="Santos F.R."/>
            <person name="Vidigal T.H.D.A."/>
            <person name="Brescovit A.D."/>
            <person name="Santos A.J."/>
        </authorList>
    </citation>
    <scope>NUCLEOTIDE SEQUENCE</scope>
    <source>
        <tissue evidence="1">Shoot tissue taken approximately 20 cm above the soil surface</tissue>
    </source>
</reference>
<evidence type="ECO:0000313" key="1">
    <source>
        <dbReference type="EMBL" id="JAD15097.1"/>
    </source>
</evidence>
<sequence length="21" mass="2284">MCHVVSLLNNAGKRELSVTLV</sequence>
<accession>A0A0A8XTV1</accession>
<protein>
    <submittedName>
        <fullName evidence="1">Uncharacterized protein</fullName>
    </submittedName>
</protein>
<proteinExistence type="predicted"/>
<name>A0A0A8XTV1_ARUDO</name>
<reference evidence="1" key="2">
    <citation type="journal article" date="2015" name="Data Brief">
        <title>Shoot transcriptome of the giant reed, Arundo donax.</title>
        <authorList>
            <person name="Barrero R.A."/>
            <person name="Guerrero F.D."/>
            <person name="Moolhuijzen P."/>
            <person name="Goolsby J.A."/>
            <person name="Tidwell J."/>
            <person name="Bellgard S.E."/>
            <person name="Bellgard M.I."/>
        </authorList>
    </citation>
    <scope>NUCLEOTIDE SEQUENCE</scope>
    <source>
        <tissue evidence="1">Shoot tissue taken approximately 20 cm above the soil surface</tissue>
    </source>
</reference>